<dbReference type="EMBL" id="CM055757">
    <property type="protein sequence ID" value="KAJ7988720.1"/>
    <property type="molecule type" value="Genomic_DNA"/>
</dbReference>
<gene>
    <name evidence="1" type="ORF">DPEC_G00312150</name>
</gene>
<protein>
    <submittedName>
        <fullName evidence="1">Uncharacterized protein</fullName>
    </submittedName>
</protein>
<evidence type="ECO:0000313" key="2">
    <source>
        <dbReference type="Proteomes" id="UP001157502"/>
    </source>
</evidence>
<name>A0ACC2FBH5_DALPE</name>
<keyword evidence="2" id="KW-1185">Reference proteome</keyword>
<reference evidence="1" key="1">
    <citation type="submission" date="2021-05" db="EMBL/GenBank/DDBJ databases">
        <authorList>
            <person name="Pan Q."/>
            <person name="Jouanno E."/>
            <person name="Zahm M."/>
            <person name="Klopp C."/>
            <person name="Cabau C."/>
            <person name="Louis A."/>
            <person name="Berthelot C."/>
            <person name="Parey E."/>
            <person name="Roest Crollius H."/>
            <person name="Montfort J."/>
            <person name="Robinson-Rechavi M."/>
            <person name="Bouchez O."/>
            <person name="Lampietro C."/>
            <person name="Lopez Roques C."/>
            <person name="Donnadieu C."/>
            <person name="Postlethwait J."/>
            <person name="Bobe J."/>
            <person name="Dillon D."/>
            <person name="Chandos A."/>
            <person name="von Hippel F."/>
            <person name="Guiguen Y."/>
        </authorList>
    </citation>
    <scope>NUCLEOTIDE SEQUENCE</scope>
    <source>
        <strain evidence="1">YG-Jan2019</strain>
    </source>
</reference>
<proteinExistence type="predicted"/>
<comment type="caution">
    <text evidence="1">The sequence shown here is derived from an EMBL/GenBank/DDBJ whole genome shotgun (WGS) entry which is preliminary data.</text>
</comment>
<sequence length="564" mass="63248">MSEQQSFSVFINKRLTTAAVDIFGAVEKSVLEYQEENNRLRRKLGIAPEIKLCGNDSLNELDKQVPGTFNSADHPGIPGSDQEDPVDEAILANYPTLSRQRVSKLQSFCVFLNKCLTVAAAVEILRVIEKTVLEYQEENDQLQSLLQITPEIKLSRIDCEQFSFTVFEEEVPTEEQEWSPSLVEEDRGTKKIKQEQEEEQLQEIVHTKDSILTSPYVKSECNSRTVDLQPFHTVTHLKGLDIPCDPPDNQYNVSGTYPVGLGRSPSFDPRYRTTHRCPDRGESTAQNAELNNNLTLTKIGSNECIFCQKRYNSLGQLNDHVRKCHRVESCTCPLCGKVLKRKTYLSEHLKTHTGEKPFSCGKGCGKRFFRKNHLKRHEIICTGNEPLSCGECGKRFGLMSNLNRHKQMHTRLKTCSGGGSGGSSGGGGGGGGGFGKGFNDVKPLSGHERSRRPGKTFSCGDCGKGFTLRSSLFRHRRIHTARNTLCSVKCNNAVSVKREPLPTEEKPFSCGNCGKRFGRRKTLTTHIRIHTGEKPFSCGDCGKCFGRKDHLTKHERIHKRHKPF</sequence>
<organism evidence="1 2">
    <name type="scientific">Dallia pectoralis</name>
    <name type="common">Alaska blackfish</name>
    <dbReference type="NCBI Taxonomy" id="75939"/>
    <lineage>
        <taxon>Eukaryota</taxon>
        <taxon>Metazoa</taxon>
        <taxon>Chordata</taxon>
        <taxon>Craniata</taxon>
        <taxon>Vertebrata</taxon>
        <taxon>Euteleostomi</taxon>
        <taxon>Actinopterygii</taxon>
        <taxon>Neopterygii</taxon>
        <taxon>Teleostei</taxon>
        <taxon>Protacanthopterygii</taxon>
        <taxon>Esociformes</taxon>
        <taxon>Umbridae</taxon>
        <taxon>Dallia</taxon>
    </lineage>
</organism>
<dbReference type="Proteomes" id="UP001157502">
    <property type="component" value="Chromosome 30"/>
</dbReference>
<evidence type="ECO:0000313" key="1">
    <source>
        <dbReference type="EMBL" id="KAJ7988720.1"/>
    </source>
</evidence>
<accession>A0ACC2FBH5</accession>